<accession>A0A2T2N1K9</accession>
<comment type="cofactor">
    <cofactor evidence="1">
        <name>Zn(2+)</name>
        <dbReference type="ChEBI" id="CHEBI:29105"/>
    </cofactor>
</comment>
<feature type="chain" id="PRO_5015686310" evidence="5">
    <location>
        <begin position="23"/>
        <end position="478"/>
    </location>
</feature>
<evidence type="ECO:0000256" key="3">
    <source>
        <dbReference type="ARBA" id="ARBA00022801"/>
    </source>
</evidence>
<dbReference type="GO" id="GO:0005829">
    <property type="term" value="C:cytosol"/>
    <property type="evidence" value="ECO:0007669"/>
    <property type="project" value="TreeGrafter"/>
</dbReference>
<dbReference type="GO" id="GO:0046872">
    <property type="term" value="F:metal ion binding"/>
    <property type="evidence" value="ECO:0007669"/>
    <property type="project" value="UniProtKB-KW"/>
</dbReference>
<dbReference type="SUPFAM" id="SSF51556">
    <property type="entry name" value="Metallo-dependent hydrolases"/>
    <property type="match status" value="1"/>
</dbReference>
<dbReference type="InterPro" id="IPR006680">
    <property type="entry name" value="Amidohydro-rel"/>
</dbReference>
<keyword evidence="2" id="KW-0479">Metal-binding</keyword>
<dbReference type="GO" id="GO:0019239">
    <property type="term" value="F:deaminase activity"/>
    <property type="evidence" value="ECO:0007669"/>
    <property type="project" value="TreeGrafter"/>
</dbReference>
<sequence length="478" mass="52444">MIFSKLYLGILALQHLSGAINASRLLFRGGTIIGWNEEKQSLEVTRKGSLFVSDDRIVDVYADGEEPAEVVNASDIEIVNATNKILTPGFIDTHRHNWQTLWRTCNGNNTLWDLFYHRYNSAVQGAIQPEDIYNAQLLSIYEGLSVGVTTQLDHAHHAFSKAHAEAGLAASIDSAGSLEERASHFREIAILRRNALDASPATLVLSFDEFQLSRDAVQPLIDLVRDEDIPVLTTHLVGGPYGYKTIRLHDLGILNTSMAVVFSHGSFLGSNSYQLLKSINQYVSICIESEMSYAQSNPTAHLWLDQASVGMDATFLASGDILTQARILLQFIRNRLNTPMTPEQAFLLSTRSGGLALRRPDLGIIAAGAKADILIWGTENLALLGWRDPVAAIILHANPADIQDVLIDGVFKKRDGRLLAPGLDAAKEKFLETVTRAQDVVLTTPSYEFHEGDQHVNGAKLGLLPMVDVTRGHGDGYV</sequence>
<dbReference type="STRING" id="1448308.A0A2T2N1K9"/>
<dbReference type="EMBL" id="KZ678157">
    <property type="protein sequence ID" value="PSN59317.1"/>
    <property type="molecule type" value="Genomic_DNA"/>
</dbReference>
<dbReference type="PANTHER" id="PTHR11271:SF37">
    <property type="entry name" value="FAMILY PROTEIN, PUTATIVE (AFU_ORTHOLOGUE AFUA_4G00460)-RELATED"/>
    <property type="match status" value="1"/>
</dbReference>
<feature type="signal peptide" evidence="5">
    <location>
        <begin position="1"/>
        <end position="22"/>
    </location>
</feature>
<keyword evidence="5" id="KW-0732">Signal</keyword>
<name>A0A2T2N1K9_CORCC</name>
<evidence type="ECO:0000313" key="7">
    <source>
        <dbReference type="EMBL" id="PSN59317.1"/>
    </source>
</evidence>
<dbReference type="SUPFAM" id="SSF51338">
    <property type="entry name" value="Composite domain of metallo-dependent hydrolases"/>
    <property type="match status" value="1"/>
</dbReference>
<evidence type="ECO:0000256" key="2">
    <source>
        <dbReference type="ARBA" id="ARBA00022723"/>
    </source>
</evidence>
<gene>
    <name evidence="7" type="ORF">BS50DRAFT_605292</name>
</gene>
<dbReference type="Proteomes" id="UP000240883">
    <property type="component" value="Unassembled WGS sequence"/>
</dbReference>
<dbReference type="OrthoDB" id="194468at2759"/>
<dbReference type="AlphaFoldDB" id="A0A2T2N1K9"/>
<evidence type="ECO:0000256" key="4">
    <source>
        <dbReference type="ARBA" id="ARBA00022833"/>
    </source>
</evidence>
<evidence type="ECO:0000313" key="8">
    <source>
        <dbReference type="Proteomes" id="UP000240883"/>
    </source>
</evidence>
<evidence type="ECO:0000256" key="5">
    <source>
        <dbReference type="SAM" id="SignalP"/>
    </source>
</evidence>
<evidence type="ECO:0000259" key="6">
    <source>
        <dbReference type="Pfam" id="PF01979"/>
    </source>
</evidence>
<feature type="domain" description="Amidohydrolase-related" evidence="6">
    <location>
        <begin position="85"/>
        <end position="410"/>
    </location>
</feature>
<keyword evidence="8" id="KW-1185">Reference proteome</keyword>
<dbReference type="Gene3D" id="2.30.40.10">
    <property type="entry name" value="Urease, subunit C, domain 1"/>
    <property type="match status" value="1"/>
</dbReference>
<keyword evidence="3 7" id="KW-0378">Hydrolase</keyword>
<dbReference type="PANTHER" id="PTHR11271">
    <property type="entry name" value="GUANINE DEAMINASE"/>
    <property type="match status" value="1"/>
</dbReference>
<dbReference type="Pfam" id="PF01979">
    <property type="entry name" value="Amidohydro_1"/>
    <property type="match status" value="1"/>
</dbReference>
<dbReference type="InterPro" id="IPR032466">
    <property type="entry name" value="Metal_Hydrolase"/>
</dbReference>
<organism evidence="7 8">
    <name type="scientific">Corynespora cassiicola Philippines</name>
    <dbReference type="NCBI Taxonomy" id="1448308"/>
    <lineage>
        <taxon>Eukaryota</taxon>
        <taxon>Fungi</taxon>
        <taxon>Dikarya</taxon>
        <taxon>Ascomycota</taxon>
        <taxon>Pezizomycotina</taxon>
        <taxon>Dothideomycetes</taxon>
        <taxon>Pleosporomycetidae</taxon>
        <taxon>Pleosporales</taxon>
        <taxon>Corynesporascaceae</taxon>
        <taxon>Corynespora</taxon>
    </lineage>
</organism>
<dbReference type="InterPro" id="IPR011059">
    <property type="entry name" value="Metal-dep_hydrolase_composite"/>
</dbReference>
<keyword evidence="4" id="KW-0862">Zinc</keyword>
<evidence type="ECO:0000256" key="1">
    <source>
        <dbReference type="ARBA" id="ARBA00001947"/>
    </source>
</evidence>
<reference evidence="7 8" key="1">
    <citation type="journal article" date="2018" name="Front. Microbiol.">
        <title>Genome-Wide Analysis of Corynespora cassiicola Leaf Fall Disease Putative Effectors.</title>
        <authorList>
            <person name="Lopez D."/>
            <person name="Ribeiro S."/>
            <person name="Label P."/>
            <person name="Fumanal B."/>
            <person name="Venisse J.S."/>
            <person name="Kohler A."/>
            <person name="de Oliveira R.R."/>
            <person name="Labutti K."/>
            <person name="Lipzen A."/>
            <person name="Lail K."/>
            <person name="Bauer D."/>
            <person name="Ohm R.A."/>
            <person name="Barry K.W."/>
            <person name="Spatafora J."/>
            <person name="Grigoriev I.V."/>
            <person name="Martin F.M."/>
            <person name="Pujade-Renaud V."/>
        </authorList>
    </citation>
    <scope>NUCLEOTIDE SEQUENCE [LARGE SCALE GENOMIC DNA]</scope>
    <source>
        <strain evidence="7 8">Philippines</strain>
    </source>
</reference>
<protein>
    <submittedName>
        <fullName evidence="7">Amidohydrolase</fullName>
    </submittedName>
</protein>
<dbReference type="Gene3D" id="3.20.20.140">
    <property type="entry name" value="Metal-dependent hydrolases"/>
    <property type="match status" value="1"/>
</dbReference>
<proteinExistence type="predicted"/>
<dbReference type="InterPro" id="IPR051607">
    <property type="entry name" value="Metallo-dep_hydrolases"/>
</dbReference>